<keyword evidence="6" id="KW-0378">Hydrolase</keyword>
<evidence type="ECO:0000256" key="2">
    <source>
        <dbReference type="ARBA" id="ARBA00022679"/>
    </source>
</evidence>
<comment type="similarity">
    <text evidence="1">Belongs to the acetyl-CoA hydrolase/transferase family.</text>
</comment>
<accession>A0ABN2BRS7</accession>
<evidence type="ECO:0000259" key="4">
    <source>
        <dbReference type="Pfam" id="PF02550"/>
    </source>
</evidence>
<feature type="domain" description="Acetyl-CoA hydrolase/transferase N-terminal" evidence="4">
    <location>
        <begin position="80"/>
        <end position="172"/>
    </location>
</feature>
<dbReference type="PANTHER" id="PTHR21432:SF20">
    <property type="entry name" value="ACETYL-COA HYDROLASE"/>
    <property type="match status" value="1"/>
</dbReference>
<dbReference type="InterPro" id="IPR037171">
    <property type="entry name" value="NagB/RpiA_transferase-like"/>
</dbReference>
<sequence>MQLPAHRTPSEAVRRIPPGAAIVASPGCGTPETLLTHLAGAADLLGRPTLYSGLQLGDYPFLDAAAEGLLRYRTWHPYGPARAALAPGRVEYVPARGSAVPGLLDQWETSVALVRVSPPDRNGWCSLGPSASYVCHAVARAALVIAEVDPHTPRTTGDSLLHVSQLDVLVDADTPPCEFPAAVRDEVSDRVAAHVLGLLPSEPTLQLGIGAVPEAITAFLAESGVGPVRVVGMANDAMVGLFERGLLRWTDTGDTPAISAAELMGTRALMEFADGNPAIVLRDSRVAHAPRVLAQIPRLVAVNSAVEVDLAGQVGSELVRSRQVSGIGGSADFVEAGFGSDGGLSVIALPSTTPDGRHSRIVRRLGADVVSLARHTPDAVVTEYGVAWLRGRTEAERAEALAAVAHPDHRDGLLTPTEPEPRNEETP</sequence>
<dbReference type="Proteomes" id="UP001500842">
    <property type="component" value="Unassembled WGS sequence"/>
</dbReference>
<keyword evidence="7" id="KW-1185">Reference proteome</keyword>
<dbReference type="Gene3D" id="3.30.750.70">
    <property type="entry name" value="4-hydroxybutyrate coenzyme like domains"/>
    <property type="match status" value="1"/>
</dbReference>
<dbReference type="PANTHER" id="PTHR21432">
    <property type="entry name" value="ACETYL-COA HYDROLASE-RELATED"/>
    <property type="match status" value="1"/>
</dbReference>
<dbReference type="SUPFAM" id="SSF100950">
    <property type="entry name" value="NagB/RpiA/CoA transferase-like"/>
    <property type="match status" value="2"/>
</dbReference>
<dbReference type="GO" id="GO:0016787">
    <property type="term" value="F:hydrolase activity"/>
    <property type="evidence" value="ECO:0007669"/>
    <property type="project" value="UniProtKB-KW"/>
</dbReference>
<evidence type="ECO:0000313" key="7">
    <source>
        <dbReference type="Proteomes" id="UP001500842"/>
    </source>
</evidence>
<keyword evidence="2" id="KW-0808">Transferase</keyword>
<dbReference type="Pfam" id="PF13336">
    <property type="entry name" value="AcetylCoA_hyd_C"/>
    <property type="match status" value="1"/>
</dbReference>
<reference evidence="6 7" key="1">
    <citation type="journal article" date="2019" name="Int. J. Syst. Evol. Microbiol.">
        <title>The Global Catalogue of Microorganisms (GCM) 10K type strain sequencing project: providing services to taxonomists for standard genome sequencing and annotation.</title>
        <authorList>
            <consortium name="The Broad Institute Genomics Platform"/>
            <consortium name="The Broad Institute Genome Sequencing Center for Infectious Disease"/>
            <person name="Wu L."/>
            <person name="Ma J."/>
        </authorList>
    </citation>
    <scope>NUCLEOTIDE SEQUENCE [LARGE SCALE GENOMIC DNA]</scope>
    <source>
        <strain evidence="6 7">JCM 14942</strain>
    </source>
</reference>
<dbReference type="InterPro" id="IPR046433">
    <property type="entry name" value="ActCoA_hydro"/>
</dbReference>
<dbReference type="Gene3D" id="3.40.1080.20">
    <property type="entry name" value="Acetyl-CoA hydrolase/transferase C-terminal domain"/>
    <property type="match status" value="1"/>
</dbReference>
<dbReference type="InterPro" id="IPR038460">
    <property type="entry name" value="AcetylCoA_hyd_C_sf"/>
</dbReference>
<dbReference type="Pfam" id="PF02550">
    <property type="entry name" value="AcetylCoA_hydro"/>
    <property type="match status" value="1"/>
</dbReference>
<feature type="region of interest" description="Disordered" evidence="3">
    <location>
        <begin position="404"/>
        <end position="427"/>
    </location>
</feature>
<evidence type="ECO:0000313" key="6">
    <source>
        <dbReference type="EMBL" id="GAA1546297.1"/>
    </source>
</evidence>
<dbReference type="InterPro" id="IPR003702">
    <property type="entry name" value="ActCoA_hydro_N"/>
</dbReference>
<evidence type="ECO:0000256" key="3">
    <source>
        <dbReference type="SAM" id="MobiDB-lite"/>
    </source>
</evidence>
<proteinExistence type="inferred from homology"/>
<dbReference type="RefSeq" id="WP_141004777.1">
    <property type="nucleotide sequence ID" value="NZ_BAAAOR010000042.1"/>
</dbReference>
<evidence type="ECO:0000259" key="5">
    <source>
        <dbReference type="Pfam" id="PF13336"/>
    </source>
</evidence>
<evidence type="ECO:0000256" key="1">
    <source>
        <dbReference type="ARBA" id="ARBA00009632"/>
    </source>
</evidence>
<gene>
    <name evidence="6" type="ORF">GCM10009788_55750</name>
</gene>
<organism evidence="6 7">
    <name type="scientific">Nocardioides humi</name>
    <dbReference type="NCBI Taxonomy" id="449461"/>
    <lineage>
        <taxon>Bacteria</taxon>
        <taxon>Bacillati</taxon>
        <taxon>Actinomycetota</taxon>
        <taxon>Actinomycetes</taxon>
        <taxon>Propionibacteriales</taxon>
        <taxon>Nocardioidaceae</taxon>
        <taxon>Nocardioides</taxon>
    </lineage>
</organism>
<feature type="domain" description="Acetyl-CoA hydrolase/transferase C-terminal" evidence="5">
    <location>
        <begin position="265"/>
        <end position="414"/>
    </location>
</feature>
<comment type="caution">
    <text evidence="6">The sequence shown here is derived from an EMBL/GenBank/DDBJ whole genome shotgun (WGS) entry which is preliminary data.</text>
</comment>
<dbReference type="Gene3D" id="3.40.1080.10">
    <property type="entry name" value="Glutaconate Coenzyme A-transferase"/>
    <property type="match status" value="1"/>
</dbReference>
<dbReference type="InterPro" id="IPR026888">
    <property type="entry name" value="AcetylCoA_hyd_C"/>
</dbReference>
<name>A0ABN2BRS7_9ACTN</name>
<protein>
    <submittedName>
        <fullName evidence="6">Acetyl-CoA hydrolase/transferase C-terminal domain-containing protein</fullName>
    </submittedName>
</protein>
<dbReference type="EMBL" id="BAAAOR010000042">
    <property type="protein sequence ID" value="GAA1546297.1"/>
    <property type="molecule type" value="Genomic_DNA"/>
</dbReference>